<sequence>MYRICNVALIISVFITFFLILQETDYKEAELASQESYCSETDIVSFYKDGVTTPYYAKGIFSYSGPEMLDILVLNVDDERVCVNRPLAVQENAVFVTNRACLKSPDDWLQDDHSSFENKGHSGIIVTTSDEDGVYTERLPRRKQERRVLEEAQYLVKTTYWTHRKYKDFKRKTVEVTNWKNEVEPLGMVQYFFEDEPHYVSPKKHGNAKGGKRFYPTSRSTKNNIIKKVCSHQGPTKIYDQAFEDAGGMLAVKAVSDLPRNTRQVKYERSKLRQKTEVDELANFLDKSRNSSWIQNTQWTPCPRAVIASKGLLEDVVNNCCNPEKFGVFSIDTTYNVGDFYVTSTVYPHIKLESRSTGAAPYLPGPAMLHVKQDESQFVYFGHTLIEKQPGMDGVLFIGLDRSKAQENGLARVFHVSRFLPCTKHVRDNVNAKLTSLQLTEGLKREIIKDIFGDDKRMEKGLIDSDSPEEFDCKLLEAQRRWDSLESMEKMGADPGFSKYFTTSVADSMREGMITPIRKAAGLGDNLYFNNASESFHFQYKLQIEQNRTDDTPSGKPNLKSTMSQATDEYVEMCERAARNVERAVIDEGPYRLAPEFQHLKKTTEEWIKMSEKEKKDHLKKISPLSQTALDEETELPMDEETAVLGNFNESGLPEMFKASWRNAEVILKEDGVGQAPGSKTNKVVMSTTSDSLHLVRVTGRKLPVCDCEGFKHKGLCSHVLAVSFQMGSLQRVLSDWTPNITRQLQESMPSGAGLKENEKGRKRTRKTHREERSTAGFSERFPSVTPTIPPDEYQVVFVKDTKALTCYGSGSKLRNKPSDAPPPAPYDLMLKHRERRVYQKKGTIQLKVSRDPESVYYHVRKTCVLAKCDKILPRNITITEPISEQMSEVHKRHLSREFGVLV</sequence>
<evidence type="ECO:0000256" key="3">
    <source>
        <dbReference type="SAM" id="SignalP"/>
    </source>
</evidence>
<evidence type="ECO:0000313" key="5">
    <source>
        <dbReference type="EMBL" id="CAH3108791.1"/>
    </source>
</evidence>
<evidence type="ECO:0000256" key="2">
    <source>
        <dbReference type="SAM" id="MobiDB-lite"/>
    </source>
</evidence>
<keyword evidence="6" id="KW-1185">Reference proteome</keyword>
<protein>
    <recommendedName>
        <fullName evidence="4">SWIM-type domain-containing protein</fullName>
    </recommendedName>
</protein>
<proteinExistence type="predicted"/>
<evidence type="ECO:0000256" key="1">
    <source>
        <dbReference type="PROSITE-ProRule" id="PRU00325"/>
    </source>
</evidence>
<dbReference type="EMBL" id="CALNXK010000021">
    <property type="protein sequence ID" value="CAH3108791.1"/>
    <property type="molecule type" value="Genomic_DNA"/>
</dbReference>
<feature type="chain" id="PRO_5045666095" description="SWIM-type domain-containing protein" evidence="3">
    <location>
        <begin position="30"/>
        <end position="903"/>
    </location>
</feature>
<dbReference type="InterPro" id="IPR007527">
    <property type="entry name" value="Znf_SWIM"/>
</dbReference>
<evidence type="ECO:0000259" key="4">
    <source>
        <dbReference type="PROSITE" id="PS50966"/>
    </source>
</evidence>
<comment type="caution">
    <text evidence="5">The sequence shown here is derived from an EMBL/GenBank/DDBJ whole genome shotgun (WGS) entry which is preliminary data.</text>
</comment>
<feature type="signal peptide" evidence="3">
    <location>
        <begin position="1"/>
        <end position="29"/>
    </location>
</feature>
<accession>A0ABN8NGQ7</accession>
<keyword evidence="3" id="KW-0732">Signal</keyword>
<keyword evidence="1" id="KW-0862">Zinc</keyword>
<keyword evidence="1" id="KW-0479">Metal-binding</keyword>
<dbReference type="Proteomes" id="UP001159405">
    <property type="component" value="Unassembled WGS sequence"/>
</dbReference>
<keyword evidence="1" id="KW-0863">Zinc-finger</keyword>
<feature type="domain" description="SWIM-type" evidence="4">
    <location>
        <begin position="694"/>
        <end position="728"/>
    </location>
</feature>
<dbReference type="PROSITE" id="PS50966">
    <property type="entry name" value="ZF_SWIM"/>
    <property type="match status" value="1"/>
</dbReference>
<feature type="region of interest" description="Disordered" evidence="2">
    <location>
        <begin position="744"/>
        <end position="784"/>
    </location>
</feature>
<reference evidence="5 6" key="1">
    <citation type="submission" date="2022-05" db="EMBL/GenBank/DDBJ databases">
        <authorList>
            <consortium name="Genoscope - CEA"/>
            <person name="William W."/>
        </authorList>
    </citation>
    <scope>NUCLEOTIDE SEQUENCE [LARGE SCALE GENOMIC DNA]</scope>
</reference>
<gene>
    <name evidence="5" type="ORF">PLOB_00017852</name>
</gene>
<evidence type="ECO:0000313" key="6">
    <source>
        <dbReference type="Proteomes" id="UP001159405"/>
    </source>
</evidence>
<organism evidence="5 6">
    <name type="scientific">Porites lobata</name>
    <dbReference type="NCBI Taxonomy" id="104759"/>
    <lineage>
        <taxon>Eukaryota</taxon>
        <taxon>Metazoa</taxon>
        <taxon>Cnidaria</taxon>
        <taxon>Anthozoa</taxon>
        <taxon>Hexacorallia</taxon>
        <taxon>Scleractinia</taxon>
        <taxon>Fungiina</taxon>
        <taxon>Poritidae</taxon>
        <taxon>Porites</taxon>
    </lineage>
</organism>
<name>A0ABN8NGQ7_9CNID</name>